<evidence type="ECO:0000256" key="1">
    <source>
        <dbReference type="SAM" id="Coils"/>
    </source>
</evidence>
<dbReference type="STRING" id="29655.A0A0K9PX84"/>
<evidence type="ECO:0000313" key="5">
    <source>
        <dbReference type="Proteomes" id="UP000036987"/>
    </source>
</evidence>
<dbReference type="GO" id="GO:0009507">
    <property type="term" value="C:chloroplast"/>
    <property type="evidence" value="ECO:0000318"/>
    <property type="project" value="GO_Central"/>
</dbReference>
<keyword evidence="1" id="KW-0175">Coiled coil</keyword>
<dbReference type="OrthoDB" id="531008at2759"/>
<dbReference type="GO" id="GO:2001070">
    <property type="term" value="F:starch binding"/>
    <property type="evidence" value="ECO:0000318"/>
    <property type="project" value="GO_Central"/>
</dbReference>
<dbReference type="CDD" id="cd02859">
    <property type="entry name" value="E_set_AMPKbeta_like_N"/>
    <property type="match status" value="1"/>
</dbReference>
<feature type="coiled-coil region" evidence="1">
    <location>
        <begin position="263"/>
        <end position="290"/>
    </location>
</feature>
<evidence type="ECO:0000259" key="3">
    <source>
        <dbReference type="Pfam" id="PF16561"/>
    </source>
</evidence>
<feature type="compositionally biased region" description="Polar residues" evidence="2">
    <location>
        <begin position="129"/>
        <end position="138"/>
    </location>
</feature>
<accession>A0A0K9PX84</accession>
<protein>
    <submittedName>
        <fullName evidence="4">5'-AMP-activated protein kinase subunit beta-2</fullName>
    </submittedName>
</protein>
<sequence>MVGVVDLIIATSTLFSFQAMTKSNSNGGRIPLALPFSRFSFSVTRVLKPSCISSDIRPTCWKGDAETDLELEENVYEFMRTSQNPYSFPTKKELLDAGRADLALSISMRGGWFALGWNLEDGDEHDRVPSSSDASPSGRTLEEADLGKESGIQGILNRLDKERSFAFPDCNSRTSGIATNDNSKARKRGLVNDSHFDFRLSSEAWSSNQNGGIDQSLVSDSKNLSQIQIRLQQLESKLSSTISLLNSKNAVMSTKFHESSGKLHDISDALEFQQTEINKARDKQRSTQARIVVLNGKISLEKVKLERVLEDKQKRIDTVRKGLEILQTSCVVWSNSASEVLLTGSFDGWTSQRRMERSSMGIFSLYLKLYPGQYEIKFIVDGVWKIDPLRPVVNNNGYDNNLLII</sequence>
<dbReference type="PANTHER" id="PTHR47434">
    <property type="entry name" value="PROTEIN PTST HOMOLOG 3, CHLOROPLASTIC"/>
    <property type="match status" value="1"/>
</dbReference>
<keyword evidence="4" id="KW-0418">Kinase</keyword>
<dbReference type="Pfam" id="PF16561">
    <property type="entry name" value="AMPK1_CBM"/>
    <property type="match status" value="1"/>
</dbReference>
<name>A0A0K9PX84_ZOSMR</name>
<dbReference type="InterPro" id="IPR013783">
    <property type="entry name" value="Ig-like_fold"/>
</dbReference>
<dbReference type="InterPro" id="IPR014756">
    <property type="entry name" value="Ig_E-set"/>
</dbReference>
<gene>
    <name evidence="4" type="ORF">ZOSMA_159G00270</name>
</gene>
<dbReference type="GO" id="GO:0019252">
    <property type="term" value="P:starch biosynthetic process"/>
    <property type="evidence" value="ECO:0000318"/>
    <property type="project" value="GO_Central"/>
</dbReference>
<keyword evidence="5" id="KW-1185">Reference proteome</keyword>
<dbReference type="Gene3D" id="2.60.40.10">
    <property type="entry name" value="Immunoglobulins"/>
    <property type="match status" value="1"/>
</dbReference>
<evidence type="ECO:0000313" key="4">
    <source>
        <dbReference type="EMBL" id="KMZ72862.1"/>
    </source>
</evidence>
<reference evidence="5" key="1">
    <citation type="journal article" date="2016" name="Nature">
        <title>The genome of the seagrass Zostera marina reveals angiosperm adaptation to the sea.</title>
        <authorList>
            <person name="Olsen J.L."/>
            <person name="Rouze P."/>
            <person name="Verhelst B."/>
            <person name="Lin Y.-C."/>
            <person name="Bayer T."/>
            <person name="Collen J."/>
            <person name="Dattolo E."/>
            <person name="De Paoli E."/>
            <person name="Dittami S."/>
            <person name="Maumus F."/>
            <person name="Michel G."/>
            <person name="Kersting A."/>
            <person name="Lauritano C."/>
            <person name="Lohaus R."/>
            <person name="Toepel M."/>
            <person name="Tonon T."/>
            <person name="Vanneste K."/>
            <person name="Amirebrahimi M."/>
            <person name="Brakel J."/>
            <person name="Bostroem C."/>
            <person name="Chovatia M."/>
            <person name="Grimwood J."/>
            <person name="Jenkins J.W."/>
            <person name="Jueterbock A."/>
            <person name="Mraz A."/>
            <person name="Stam W.T."/>
            <person name="Tice H."/>
            <person name="Bornberg-Bauer E."/>
            <person name="Green P.J."/>
            <person name="Pearson G.A."/>
            <person name="Procaccini G."/>
            <person name="Duarte C.M."/>
            <person name="Schmutz J."/>
            <person name="Reusch T.B.H."/>
            <person name="Van de Peer Y."/>
        </authorList>
    </citation>
    <scope>NUCLEOTIDE SEQUENCE [LARGE SCALE GENOMIC DNA]</scope>
    <source>
        <strain evidence="5">cv. Finnish</strain>
    </source>
</reference>
<proteinExistence type="predicted"/>
<keyword evidence="4" id="KW-0808">Transferase</keyword>
<evidence type="ECO:0000256" key="2">
    <source>
        <dbReference type="SAM" id="MobiDB-lite"/>
    </source>
</evidence>
<dbReference type="InterPro" id="IPR032640">
    <property type="entry name" value="AMPK1_CBM"/>
</dbReference>
<dbReference type="AlphaFoldDB" id="A0A0K9PX84"/>
<comment type="caution">
    <text evidence="4">The sequence shown here is derived from an EMBL/GenBank/DDBJ whole genome shotgun (WGS) entry which is preliminary data.</text>
</comment>
<dbReference type="GO" id="GO:0016301">
    <property type="term" value="F:kinase activity"/>
    <property type="evidence" value="ECO:0007669"/>
    <property type="project" value="UniProtKB-KW"/>
</dbReference>
<organism evidence="4 5">
    <name type="scientific">Zostera marina</name>
    <name type="common">Eelgrass</name>
    <dbReference type="NCBI Taxonomy" id="29655"/>
    <lineage>
        <taxon>Eukaryota</taxon>
        <taxon>Viridiplantae</taxon>
        <taxon>Streptophyta</taxon>
        <taxon>Embryophyta</taxon>
        <taxon>Tracheophyta</taxon>
        <taxon>Spermatophyta</taxon>
        <taxon>Magnoliopsida</taxon>
        <taxon>Liliopsida</taxon>
        <taxon>Zosteraceae</taxon>
        <taxon>Zostera</taxon>
    </lineage>
</organism>
<dbReference type="Proteomes" id="UP000036987">
    <property type="component" value="Unassembled WGS sequence"/>
</dbReference>
<dbReference type="OMA" id="ATPCKIF"/>
<dbReference type="SUPFAM" id="SSF81296">
    <property type="entry name" value="E set domains"/>
    <property type="match status" value="1"/>
</dbReference>
<dbReference type="PANTHER" id="PTHR47434:SF1">
    <property type="entry name" value="PROTEIN PTST HOMOLOG 2, CHLOROPLASTIC"/>
    <property type="match status" value="1"/>
</dbReference>
<dbReference type="EMBL" id="LFYR01000619">
    <property type="protein sequence ID" value="KMZ72862.1"/>
    <property type="molecule type" value="Genomic_DNA"/>
</dbReference>
<feature type="region of interest" description="Disordered" evidence="2">
    <location>
        <begin position="124"/>
        <end position="146"/>
    </location>
</feature>
<feature type="domain" description="AMP-activated protein kinase glycogen-binding" evidence="3">
    <location>
        <begin position="331"/>
        <end position="403"/>
    </location>
</feature>